<dbReference type="InterPro" id="IPR031815">
    <property type="entry name" value="DUF5074"/>
</dbReference>
<dbReference type="EMBL" id="SLWB01000010">
    <property type="protein sequence ID" value="TCN65615.1"/>
    <property type="molecule type" value="Genomic_DNA"/>
</dbReference>
<gene>
    <name evidence="2" type="ORF">CLV25_1102</name>
</gene>
<feature type="signal peptide" evidence="1">
    <location>
        <begin position="1"/>
        <end position="19"/>
    </location>
</feature>
<keyword evidence="3" id="KW-1185">Reference proteome</keyword>
<dbReference type="RefSeq" id="WP_131839607.1">
    <property type="nucleotide sequence ID" value="NZ_SLWB01000010.1"/>
</dbReference>
<accession>A0A4R2ECC9</accession>
<evidence type="ECO:0000313" key="2">
    <source>
        <dbReference type="EMBL" id="TCN65615.1"/>
    </source>
</evidence>
<keyword evidence="1" id="KW-0732">Signal</keyword>
<feature type="chain" id="PRO_5020592840" evidence="1">
    <location>
        <begin position="20"/>
        <end position="353"/>
    </location>
</feature>
<dbReference type="Proteomes" id="UP000294830">
    <property type="component" value="Unassembled WGS sequence"/>
</dbReference>
<dbReference type="InterPro" id="IPR015943">
    <property type="entry name" value="WD40/YVTN_repeat-like_dom_sf"/>
</dbReference>
<dbReference type="SUPFAM" id="SSF63825">
    <property type="entry name" value="YWTD domain"/>
    <property type="match status" value="1"/>
</dbReference>
<evidence type="ECO:0000313" key="3">
    <source>
        <dbReference type="Proteomes" id="UP000294830"/>
    </source>
</evidence>
<dbReference type="PANTHER" id="PTHR47197:SF3">
    <property type="entry name" value="DIHYDRO-HEME D1 DEHYDROGENASE"/>
    <property type="match status" value="1"/>
</dbReference>
<proteinExistence type="predicted"/>
<dbReference type="AlphaFoldDB" id="A0A4R2ECC9"/>
<protein>
    <submittedName>
        <fullName evidence="2">YVTN family beta-propeller protein</fullName>
    </submittedName>
</protein>
<dbReference type="OrthoDB" id="792648at2"/>
<dbReference type="InterPro" id="IPR051200">
    <property type="entry name" value="Host-pathogen_enzymatic-act"/>
</dbReference>
<evidence type="ECO:0000256" key="1">
    <source>
        <dbReference type="SAM" id="SignalP"/>
    </source>
</evidence>
<sequence>MKKLLYAALLLGAAIQFTACDDDDSPAKPKQRYDLTQGMVIVNEGSFGKNEASISLYYTNGDSLANDVYYKVNKEELGDVLQSIAVADTSAYLVLNGSNKIVAVSKYSCKKYAMIPVEGPRYMVVNGKTGYVSAWKNDEIAIVNLKENKVTGSIKVGSDPEGMVIYNNKLYVANSAGSGGKNNTISVINLSNNTIERTINVADSPKAFVVDKTGVVWVVCAGYTDWTNSANSTKGAICKINPSNYEVTKINIEGFNPDRLQISSTKDKLYYIGSYGAPGIFQMDIAAAAAPTKPFISGDFYGLAINPSNGEIMAMTAPYTSLTHKMIRYNSTNGEKIKEYNVGIYPNGGYFFN</sequence>
<dbReference type="PANTHER" id="PTHR47197">
    <property type="entry name" value="PROTEIN NIRF"/>
    <property type="match status" value="1"/>
</dbReference>
<comment type="caution">
    <text evidence="2">The sequence shown here is derived from an EMBL/GenBank/DDBJ whole genome shotgun (WGS) entry which is preliminary data.</text>
</comment>
<dbReference type="Gene3D" id="2.130.10.10">
    <property type="entry name" value="YVTN repeat-like/Quinoprotein amine dehydrogenase"/>
    <property type="match status" value="1"/>
</dbReference>
<reference evidence="2 3" key="1">
    <citation type="submission" date="2019-03" db="EMBL/GenBank/DDBJ databases">
        <title>Genomic Encyclopedia of Archaeal and Bacterial Type Strains, Phase II (KMG-II): from individual species to whole genera.</title>
        <authorList>
            <person name="Goeker M."/>
        </authorList>
    </citation>
    <scope>NUCLEOTIDE SEQUENCE [LARGE SCALE GENOMIC DNA]</scope>
    <source>
        <strain evidence="2 3">RL-C</strain>
    </source>
</reference>
<dbReference type="Pfam" id="PF16819">
    <property type="entry name" value="DUF5074"/>
    <property type="match status" value="1"/>
</dbReference>
<name>A0A4R2ECC9_9BACT</name>
<organism evidence="2 3">
    <name type="scientific">Acetobacteroides hydrogenigenes</name>
    <dbReference type="NCBI Taxonomy" id="979970"/>
    <lineage>
        <taxon>Bacteria</taxon>
        <taxon>Pseudomonadati</taxon>
        <taxon>Bacteroidota</taxon>
        <taxon>Bacteroidia</taxon>
        <taxon>Bacteroidales</taxon>
        <taxon>Rikenellaceae</taxon>
        <taxon>Acetobacteroides</taxon>
    </lineage>
</organism>